<gene>
    <name evidence="2" type="ORF">NX02_05235</name>
</gene>
<dbReference type="RefSeq" id="WP_025291083.1">
    <property type="nucleotide sequence ID" value="NZ_CP006644.1"/>
</dbReference>
<feature type="domain" description="AAA+ ATPase" evidence="1">
    <location>
        <begin position="236"/>
        <end position="371"/>
    </location>
</feature>
<evidence type="ECO:0000313" key="3">
    <source>
        <dbReference type="Proteomes" id="UP000018851"/>
    </source>
</evidence>
<protein>
    <recommendedName>
        <fullName evidence="1">AAA+ ATPase domain-containing protein</fullName>
    </recommendedName>
</protein>
<dbReference type="PATRIC" id="fig|1123269.5.peg.1019"/>
<name>W0A8H6_9SPHN</name>
<dbReference type="KEGG" id="ssan:NX02_05235"/>
<dbReference type="InterPro" id="IPR003593">
    <property type="entry name" value="AAA+_ATPase"/>
</dbReference>
<reference evidence="2 3" key="1">
    <citation type="submission" date="2013-07" db="EMBL/GenBank/DDBJ databases">
        <title>Completed genome of Sphingomonas sanxanigenens NX02.</title>
        <authorList>
            <person name="Ma T."/>
            <person name="Huang H."/>
            <person name="Wu M."/>
            <person name="Li X."/>
            <person name="Li G."/>
        </authorList>
    </citation>
    <scope>NUCLEOTIDE SEQUENCE [LARGE SCALE GENOMIC DNA]</scope>
    <source>
        <strain evidence="2 3">NX02</strain>
    </source>
</reference>
<dbReference type="STRING" id="1123269.NX02_05235"/>
<dbReference type="Pfam" id="PF00004">
    <property type="entry name" value="AAA"/>
    <property type="match status" value="2"/>
</dbReference>
<evidence type="ECO:0000259" key="1">
    <source>
        <dbReference type="SMART" id="SM00382"/>
    </source>
</evidence>
<dbReference type="EMBL" id="CP006644">
    <property type="protein sequence ID" value="AHE52787.1"/>
    <property type="molecule type" value="Genomic_DNA"/>
</dbReference>
<proteinExistence type="predicted"/>
<dbReference type="CDD" id="cd19481">
    <property type="entry name" value="RecA-like_protease"/>
    <property type="match status" value="1"/>
</dbReference>
<dbReference type="GO" id="GO:0005524">
    <property type="term" value="F:ATP binding"/>
    <property type="evidence" value="ECO:0007669"/>
    <property type="project" value="InterPro"/>
</dbReference>
<dbReference type="InterPro" id="IPR050168">
    <property type="entry name" value="AAA_ATPase_domain"/>
</dbReference>
<dbReference type="HOGENOM" id="CLU_020632_0_0_5"/>
<dbReference type="AlphaFoldDB" id="W0A8H6"/>
<dbReference type="InterPro" id="IPR027417">
    <property type="entry name" value="P-loop_NTPase"/>
</dbReference>
<dbReference type="SUPFAM" id="SSF52540">
    <property type="entry name" value="P-loop containing nucleoside triphosphate hydrolases"/>
    <property type="match status" value="2"/>
</dbReference>
<dbReference type="SMART" id="SM00382">
    <property type="entry name" value="AAA"/>
    <property type="match status" value="2"/>
</dbReference>
<sequence length="670" mass="71838">MALSDRAMGGIGMKMEEMDIVRGLLLRLKTVKGRSPLGTALGEWAGENRAWLGDRGIRIEPKAGRIGWRRLVAALEAAPQGAAGVEPPRPLRIAAALAEALRLGKADARLLQLAVGLDRVSRLSDLARRIAEHHRDMPVLIAEIAGHSEQGLRMSLLLTLGLIRFRLSHRGAAELDLGWTLSRLLDRGITDRSGLIEAMVGLRQTARLGLEDFSGVGADAARLVRLLAGALREGAAGVNILIHGPPGTGKTELARTLAAAAGAALFSVGEADEDGEEPDRWERAHALQLAHRVLTGRGDALLLFDEMEDMIGDASPGPGDWFRDREGSKIWINRLLETNAVPVIWTTNAIGNVEPAILRRMSFVLHLDVPTPAAARRMIARIAADEAVTLPAAFDPLLAAAPEAATVARVAMRVGRLSGDAEDITASARSLVTALRAGRPVAEAEPLADLDLFETDLDVASLLGRFAQPDGPSDFSLLLTGPPGTGKTALGHHLAHAIDRPLIVRRASDLLSKWVGETEAHIAGAFREAERRGGVLLFDEVDSLLYDRGGATRSWEVTQVNELLTWLDRHPLPFVATTNHASRLDPAALRRFVFKLDLRPFGAARAARAFERFFGMAAPAALAELTNLTPGDFAVVRRQIRHLGVTDAEAIVARLGAEAALKPGGGRIGF</sequence>
<feature type="domain" description="AAA+ ATPase" evidence="1">
    <location>
        <begin position="473"/>
        <end position="602"/>
    </location>
</feature>
<evidence type="ECO:0000313" key="2">
    <source>
        <dbReference type="EMBL" id="AHE52787.1"/>
    </source>
</evidence>
<dbReference type="InterPro" id="IPR003959">
    <property type="entry name" value="ATPase_AAA_core"/>
</dbReference>
<dbReference type="eggNOG" id="COG0464">
    <property type="taxonomic scope" value="Bacteria"/>
</dbReference>
<accession>W0A8H6</accession>
<dbReference type="GO" id="GO:0016887">
    <property type="term" value="F:ATP hydrolysis activity"/>
    <property type="evidence" value="ECO:0007669"/>
    <property type="project" value="InterPro"/>
</dbReference>
<organism evidence="2 3">
    <name type="scientific">Sphingomonas sanxanigenens DSM 19645 = NX02</name>
    <dbReference type="NCBI Taxonomy" id="1123269"/>
    <lineage>
        <taxon>Bacteria</taxon>
        <taxon>Pseudomonadati</taxon>
        <taxon>Pseudomonadota</taxon>
        <taxon>Alphaproteobacteria</taxon>
        <taxon>Sphingomonadales</taxon>
        <taxon>Sphingomonadaceae</taxon>
        <taxon>Sphingomonas</taxon>
    </lineage>
</organism>
<keyword evidence="3" id="KW-1185">Reference proteome</keyword>
<dbReference type="PANTHER" id="PTHR23077">
    <property type="entry name" value="AAA-FAMILY ATPASE"/>
    <property type="match status" value="1"/>
</dbReference>
<dbReference type="Gene3D" id="3.40.50.300">
    <property type="entry name" value="P-loop containing nucleotide triphosphate hydrolases"/>
    <property type="match status" value="2"/>
</dbReference>
<dbReference type="Proteomes" id="UP000018851">
    <property type="component" value="Chromosome"/>
</dbReference>